<keyword evidence="5" id="KW-1185">Reference proteome</keyword>
<reference evidence="4 5" key="1">
    <citation type="submission" date="2022-09" db="EMBL/GenBank/DDBJ databases">
        <title>Xylan utilization by haloarchaea-nanohaloarchaea associations.</title>
        <authorList>
            <person name="Yakimov M."/>
        </authorList>
    </citation>
    <scope>NUCLEOTIDE SEQUENCE [LARGE SCALE GENOMIC DNA]</scope>
    <source>
        <strain evidence="4 5">SVXNc</strain>
    </source>
</reference>
<dbReference type="SUPFAM" id="SSF54631">
    <property type="entry name" value="CBS-domain pair"/>
    <property type="match status" value="2"/>
</dbReference>
<accession>A0ABY8CHR8</accession>
<dbReference type="GeneID" id="90589964"/>
<evidence type="ECO:0000313" key="5">
    <source>
        <dbReference type="Proteomes" id="UP001218034"/>
    </source>
</evidence>
<dbReference type="SMART" id="SM00116">
    <property type="entry name" value="CBS"/>
    <property type="match status" value="3"/>
</dbReference>
<feature type="domain" description="CBS" evidence="3">
    <location>
        <begin position="13"/>
        <end position="69"/>
    </location>
</feature>
<evidence type="ECO:0000256" key="1">
    <source>
        <dbReference type="ARBA" id="ARBA00022737"/>
    </source>
</evidence>
<keyword evidence="1" id="KW-0677">Repeat</keyword>
<organism evidence="4 5">
    <name type="scientific">Candidatus Nanohalococcus occultus</name>
    <dbReference type="NCBI Taxonomy" id="2978047"/>
    <lineage>
        <taxon>Archaea</taxon>
        <taxon>Candidatus Nanohalarchaeota</taxon>
        <taxon>Candidatus Nanohalarchaeota incertae sedis</taxon>
        <taxon>Candidatus Nanohalococcus</taxon>
    </lineage>
</organism>
<evidence type="ECO:0000256" key="2">
    <source>
        <dbReference type="PROSITE-ProRule" id="PRU00703"/>
    </source>
</evidence>
<evidence type="ECO:0000313" key="4">
    <source>
        <dbReference type="EMBL" id="WEL19545.1"/>
    </source>
</evidence>
<dbReference type="Gene3D" id="3.30.160.100">
    <property type="entry name" value="Ribosome hibernation promotion factor-like"/>
    <property type="match status" value="1"/>
</dbReference>
<proteinExistence type="predicted"/>
<dbReference type="PANTHER" id="PTHR48108:SF33">
    <property type="entry name" value="METHYLATED PROTEIN MJ0556"/>
    <property type="match status" value="1"/>
</dbReference>
<dbReference type="InterPro" id="IPR000644">
    <property type="entry name" value="CBS_dom"/>
</dbReference>
<dbReference type="InterPro" id="IPR036567">
    <property type="entry name" value="RHF-like"/>
</dbReference>
<dbReference type="InterPro" id="IPR046342">
    <property type="entry name" value="CBS_dom_sf"/>
</dbReference>
<sequence length="385" mass="42977">MKSASELSASEVMEKDFIAAEEDSSLASIKNTMEENDLRAIPVVDEKNNLEGAIGYRDLVRQIQFNPDSAKIEKVMHQPPEFEAEDSLIELAELRINSGRKLMVHTEGNKLKGVISDLEFLNAFKGLDQFDDVTTMDLGPIELVTTFEEDSIEEARHKMLDNNVSRLPVLDKDGNLTGIVTSTDMLKVLIPRESPDSGGTKGGRTGGEVFIAGGDEKDSLNDITVNEIMNRMVTTSEGHISGDEAIEKMAENDTREMLVVDGNYPQTIVTVKDFIDYLSEFAEDETVLVSLVGLDVAEEKAAVHQKVRKQIRGSLGRKLDRPEELKLRFKKAEKDGKKHRYEVSVQLVTDDYVINVDEEDWDLLDVVDQALSELDTLVKKETGRD</sequence>
<feature type="domain" description="CBS" evidence="3">
    <location>
        <begin position="228"/>
        <end position="285"/>
    </location>
</feature>
<dbReference type="RefSeq" id="WP_347721385.1">
    <property type="nucleotide sequence ID" value="NZ_CP104395.1"/>
</dbReference>
<dbReference type="SUPFAM" id="SSF69754">
    <property type="entry name" value="Ribosome binding protein Y (YfiA homologue)"/>
    <property type="match status" value="1"/>
</dbReference>
<dbReference type="PANTHER" id="PTHR48108">
    <property type="entry name" value="CBS DOMAIN-CONTAINING PROTEIN CBSX2, CHLOROPLASTIC"/>
    <property type="match status" value="1"/>
</dbReference>
<dbReference type="Pfam" id="PF00571">
    <property type="entry name" value="CBS"/>
    <property type="match status" value="3"/>
</dbReference>
<dbReference type="InterPro" id="IPR051462">
    <property type="entry name" value="CBS_domain-containing"/>
</dbReference>
<dbReference type="Proteomes" id="UP001218034">
    <property type="component" value="Chromosome"/>
</dbReference>
<feature type="domain" description="CBS" evidence="3">
    <location>
        <begin position="138"/>
        <end position="197"/>
    </location>
</feature>
<gene>
    <name evidence="4" type="ORF">SVXNc_0527</name>
</gene>
<dbReference type="CDD" id="cd02205">
    <property type="entry name" value="CBS_pair_SF"/>
    <property type="match status" value="1"/>
</dbReference>
<evidence type="ECO:0000259" key="3">
    <source>
        <dbReference type="PROSITE" id="PS51371"/>
    </source>
</evidence>
<dbReference type="PROSITE" id="PS51371">
    <property type="entry name" value="CBS"/>
    <property type="match status" value="3"/>
</dbReference>
<name>A0ABY8CHR8_9ARCH</name>
<keyword evidence="2" id="KW-0129">CBS domain</keyword>
<dbReference type="EMBL" id="CP104395">
    <property type="protein sequence ID" value="WEL19545.1"/>
    <property type="molecule type" value="Genomic_DNA"/>
</dbReference>
<dbReference type="Gene3D" id="3.10.580.10">
    <property type="entry name" value="CBS-domain"/>
    <property type="match status" value="2"/>
</dbReference>
<protein>
    <submittedName>
        <fullName evidence="4">Protein containing two CBS domains (Some fused to C-terminal double-stranded RNA-binding domain of RaiA family)</fullName>
    </submittedName>
</protein>